<gene>
    <name evidence="2" type="ORF">NDU88_000292</name>
</gene>
<evidence type="ECO:0000313" key="3">
    <source>
        <dbReference type="Proteomes" id="UP001066276"/>
    </source>
</evidence>
<accession>A0AAV7UPJ5</accession>
<reference evidence="2" key="1">
    <citation type="journal article" date="2022" name="bioRxiv">
        <title>Sequencing and chromosome-scale assembly of the giantPleurodeles waltlgenome.</title>
        <authorList>
            <person name="Brown T."/>
            <person name="Elewa A."/>
            <person name="Iarovenko S."/>
            <person name="Subramanian E."/>
            <person name="Araus A.J."/>
            <person name="Petzold A."/>
            <person name="Susuki M."/>
            <person name="Suzuki K.-i.T."/>
            <person name="Hayashi T."/>
            <person name="Toyoda A."/>
            <person name="Oliveira C."/>
            <person name="Osipova E."/>
            <person name="Leigh N.D."/>
            <person name="Simon A."/>
            <person name="Yun M.H."/>
        </authorList>
    </citation>
    <scope>NUCLEOTIDE SEQUENCE</scope>
    <source>
        <strain evidence="2">20211129_DDA</strain>
        <tissue evidence="2">Liver</tissue>
    </source>
</reference>
<dbReference type="EMBL" id="JANPWB010000004">
    <property type="protein sequence ID" value="KAJ1190975.1"/>
    <property type="molecule type" value="Genomic_DNA"/>
</dbReference>
<dbReference type="Proteomes" id="UP001066276">
    <property type="component" value="Chromosome 2_2"/>
</dbReference>
<comment type="caution">
    <text evidence="2">The sequence shown here is derived from an EMBL/GenBank/DDBJ whole genome shotgun (WGS) entry which is preliminary data.</text>
</comment>
<name>A0AAV7UPJ5_PLEWA</name>
<keyword evidence="3" id="KW-1185">Reference proteome</keyword>
<sequence>MAIQHRQQKFVRRMRRAEKTLAEAKWDNETKMRRRGIVDGIKMFPAITQEDEAQGKKAICKTDKSSNKPVETQRSWADADDSDDEEFLNQLLHDRPPPYAINDNAQSTSVSP</sequence>
<evidence type="ECO:0000256" key="1">
    <source>
        <dbReference type="SAM" id="MobiDB-lite"/>
    </source>
</evidence>
<feature type="compositionally biased region" description="Acidic residues" evidence="1">
    <location>
        <begin position="78"/>
        <end position="87"/>
    </location>
</feature>
<dbReference type="AlphaFoldDB" id="A0AAV7UPJ5"/>
<feature type="region of interest" description="Disordered" evidence="1">
    <location>
        <begin position="53"/>
        <end position="112"/>
    </location>
</feature>
<protein>
    <submittedName>
        <fullName evidence="2">Uncharacterized protein</fullName>
    </submittedName>
</protein>
<organism evidence="2 3">
    <name type="scientific">Pleurodeles waltl</name>
    <name type="common">Iberian ribbed newt</name>
    <dbReference type="NCBI Taxonomy" id="8319"/>
    <lineage>
        <taxon>Eukaryota</taxon>
        <taxon>Metazoa</taxon>
        <taxon>Chordata</taxon>
        <taxon>Craniata</taxon>
        <taxon>Vertebrata</taxon>
        <taxon>Euteleostomi</taxon>
        <taxon>Amphibia</taxon>
        <taxon>Batrachia</taxon>
        <taxon>Caudata</taxon>
        <taxon>Salamandroidea</taxon>
        <taxon>Salamandridae</taxon>
        <taxon>Pleurodelinae</taxon>
        <taxon>Pleurodeles</taxon>
    </lineage>
</organism>
<feature type="compositionally biased region" description="Polar residues" evidence="1">
    <location>
        <begin position="103"/>
        <end position="112"/>
    </location>
</feature>
<proteinExistence type="predicted"/>
<evidence type="ECO:0000313" key="2">
    <source>
        <dbReference type="EMBL" id="KAJ1190975.1"/>
    </source>
</evidence>